<evidence type="ECO:0000256" key="2">
    <source>
        <dbReference type="ARBA" id="ARBA00001936"/>
    </source>
</evidence>
<evidence type="ECO:0000259" key="24">
    <source>
        <dbReference type="PROSITE" id="PS50109"/>
    </source>
</evidence>
<evidence type="ECO:0000256" key="22">
    <source>
        <dbReference type="ARBA" id="ARBA00041776"/>
    </source>
</evidence>
<keyword evidence="10" id="KW-0547">Nucleotide-binding</keyword>
<proteinExistence type="predicted"/>
<keyword evidence="7" id="KW-0597">Phosphoprotein</keyword>
<keyword evidence="15" id="KW-0904">Protein phosphatase</keyword>
<feature type="domain" description="HAMP" evidence="25">
    <location>
        <begin position="78"/>
        <end position="130"/>
    </location>
</feature>
<dbReference type="InterPro" id="IPR050980">
    <property type="entry name" value="2C_sensor_his_kinase"/>
</dbReference>
<dbReference type="RefSeq" id="WP_344594492.1">
    <property type="nucleotide sequence ID" value="NZ_BAAARW010000026.1"/>
</dbReference>
<keyword evidence="11 26" id="KW-0418">Kinase</keyword>
<evidence type="ECO:0000256" key="12">
    <source>
        <dbReference type="ARBA" id="ARBA00022801"/>
    </source>
</evidence>
<keyword evidence="9 23" id="KW-0812">Transmembrane</keyword>
<evidence type="ECO:0000256" key="9">
    <source>
        <dbReference type="ARBA" id="ARBA00022692"/>
    </source>
</evidence>
<dbReference type="SUPFAM" id="SSF55874">
    <property type="entry name" value="ATPase domain of HSP90 chaperone/DNA topoisomerase II/histidine kinase"/>
    <property type="match status" value="1"/>
</dbReference>
<comment type="subcellular location">
    <subcellularLocation>
        <location evidence="4">Cell membrane</location>
        <topology evidence="4">Multi-pass membrane protein</topology>
    </subcellularLocation>
</comment>
<evidence type="ECO:0000256" key="18">
    <source>
        <dbReference type="ARBA" id="ARBA00023016"/>
    </source>
</evidence>
<evidence type="ECO:0000256" key="15">
    <source>
        <dbReference type="ARBA" id="ARBA00022912"/>
    </source>
</evidence>
<dbReference type="InterPro" id="IPR003594">
    <property type="entry name" value="HATPase_dom"/>
</dbReference>
<feature type="transmembrane region" description="Helical" evidence="23">
    <location>
        <begin position="64"/>
        <end position="84"/>
    </location>
</feature>
<dbReference type="EC" id="2.7.13.3" evidence="5"/>
<dbReference type="PANTHER" id="PTHR44936:SF9">
    <property type="entry name" value="SENSOR PROTEIN CREC"/>
    <property type="match status" value="1"/>
</dbReference>
<keyword evidence="27" id="KW-1185">Reference proteome</keyword>
<dbReference type="Pfam" id="PF00512">
    <property type="entry name" value="HisKA"/>
    <property type="match status" value="1"/>
</dbReference>
<evidence type="ECO:0000256" key="19">
    <source>
        <dbReference type="ARBA" id="ARBA00023026"/>
    </source>
</evidence>
<evidence type="ECO:0000256" key="1">
    <source>
        <dbReference type="ARBA" id="ARBA00000085"/>
    </source>
</evidence>
<dbReference type="InterPro" id="IPR004358">
    <property type="entry name" value="Sig_transdc_His_kin-like_C"/>
</dbReference>
<evidence type="ECO:0000256" key="16">
    <source>
        <dbReference type="ARBA" id="ARBA00022989"/>
    </source>
</evidence>
<dbReference type="SMART" id="SM00387">
    <property type="entry name" value="HATPase_c"/>
    <property type="match status" value="1"/>
</dbReference>
<keyword evidence="6" id="KW-1003">Cell membrane</keyword>
<dbReference type="PRINTS" id="PR00344">
    <property type="entry name" value="BCTRLSENSOR"/>
</dbReference>
<dbReference type="InterPro" id="IPR036890">
    <property type="entry name" value="HATPase_C_sf"/>
</dbReference>
<evidence type="ECO:0000256" key="23">
    <source>
        <dbReference type="SAM" id="Phobius"/>
    </source>
</evidence>
<evidence type="ECO:0000256" key="3">
    <source>
        <dbReference type="ARBA" id="ARBA00001946"/>
    </source>
</evidence>
<keyword evidence="14" id="KW-0460">Magnesium</keyword>
<keyword evidence="16 23" id="KW-1133">Transmembrane helix</keyword>
<evidence type="ECO:0000256" key="6">
    <source>
        <dbReference type="ARBA" id="ARBA00022475"/>
    </source>
</evidence>
<dbReference type="Gene3D" id="3.30.565.10">
    <property type="entry name" value="Histidine kinase-like ATPase, C-terminal domain"/>
    <property type="match status" value="1"/>
</dbReference>
<dbReference type="Pfam" id="PF02518">
    <property type="entry name" value="HATPase_c"/>
    <property type="match status" value="1"/>
</dbReference>
<keyword evidence="20" id="KW-0464">Manganese</keyword>
<dbReference type="InterPro" id="IPR036097">
    <property type="entry name" value="HisK_dim/P_sf"/>
</dbReference>
<dbReference type="Gene3D" id="1.10.287.130">
    <property type="match status" value="1"/>
</dbReference>
<comment type="cofactor">
    <cofactor evidence="2">
        <name>Mn(2+)</name>
        <dbReference type="ChEBI" id="CHEBI:29035"/>
    </cofactor>
</comment>
<dbReference type="CDD" id="cd00082">
    <property type="entry name" value="HisKA"/>
    <property type="match status" value="1"/>
</dbReference>
<evidence type="ECO:0000256" key="11">
    <source>
        <dbReference type="ARBA" id="ARBA00022777"/>
    </source>
</evidence>
<evidence type="ECO:0000256" key="13">
    <source>
        <dbReference type="ARBA" id="ARBA00022840"/>
    </source>
</evidence>
<dbReference type="GO" id="GO:0016301">
    <property type="term" value="F:kinase activity"/>
    <property type="evidence" value="ECO:0007669"/>
    <property type="project" value="UniProtKB-KW"/>
</dbReference>
<keyword evidence="12" id="KW-0378">Hydrolase</keyword>
<dbReference type="Proteomes" id="UP001501231">
    <property type="component" value="Unassembled WGS sequence"/>
</dbReference>
<dbReference type="PROSITE" id="PS50109">
    <property type="entry name" value="HIS_KIN"/>
    <property type="match status" value="1"/>
</dbReference>
<protein>
    <recommendedName>
        <fullName evidence="21">Signal transduction histidine-protein kinase/phosphatase MprB</fullName>
        <ecNumber evidence="5">2.7.13.3</ecNumber>
    </recommendedName>
    <alternativeName>
        <fullName evidence="22">Mycobacterial persistence regulator B</fullName>
    </alternativeName>
</protein>
<comment type="caution">
    <text evidence="26">The sequence shown here is derived from an EMBL/GenBank/DDBJ whole genome shotgun (WGS) entry which is preliminary data.</text>
</comment>
<organism evidence="26 27">
    <name type="scientific">Actinomadura vinacea</name>
    <dbReference type="NCBI Taxonomy" id="115336"/>
    <lineage>
        <taxon>Bacteria</taxon>
        <taxon>Bacillati</taxon>
        <taxon>Actinomycetota</taxon>
        <taxon>Actinomycetes</taxon>
        <taxon>Streptosporangiales</taxon>
        <taxon>Thermomonosporaceae</taxon>
        <taxon>Actinomadura</taxon>
    </lineage>
</organism>
<dbReference type="InterPro" id="IPR003660">
    <property type="entry name" value="HAMP_dom"/>
</dbReference>
<evidence type="ECO:0000259" key="25">
    <source>
        <dbReference type="PROSITE" id="PS50885"/>
    </source>
</evidence>
<keyword evidence="23" id="KW-0472">Membrane</keyword>
<dbReference type="InterPro" id="IPR005467">
    <property type="entry name" value="His_kinase_dom"/>
</dbReference>
<evidence type="ECO:0000256" key="10">
    <source>
        <dbReference type="ARBA" id="ARBA00022741"/>
    </source>
</evidence>
<keyword evidence="13" id="KW-0067">ATP-binding</keyword>
<feature type="domain" description="Histidine kinase" evidence="24">
    <location>
        <begin position="138"/>
        <end position="357"/>
    </location>
</feature>
<evidence type="ECO:0000256" key="21">
    <source>
        <dbReference type="ARBA" id="ARBA00040454"/>
    </source>
</evidence>
<dbReference type="SMART" id="SM00388">
    <property type="entry name" value="HisKA"/>
    <property type="match status" value="1"/>
</dbReference>
<sequence>MSRPEDAPGGTVHRLWTILPRPLDPLRSIKVKLGIVTSVMACTAILMVLWGYALDLRARQTLPAGVLVSLVVTQLLAHGMTAPLREMTAAARAMARGDYSRRVRATSRDEVGELAHAFNRMAADLGEVERQRREFVANVSHELRTPISALRAVLENVADGVTPATPEVLESALDQTERLGRLVTQLLDLSRVDAGAARLDLARIDVAAFIGDVTAEAAAGRPETGFDIDVTPGLRAVADRDRLHQVVANLLDNAARHSPPDTPITVTAAPLDASGGLILEVADKGPGIPPSERARVFERFSRGAAAGDVRARVGTPGGGTGLGLAIARWAVDLHGGGIHVVDTPKGCRIRVTLPSPSGPRDEVSGEDS</sequence>
<evidence type="ECO:0000256" key="7">
    <source>
        <dbReference type="ARBA" id="ARBA00022553"/>
    </source>
</evidence>
<comment type="cofactor">
    <cofactor evidence="3">
        <name>Mg(2+)</name>
        <dbReference type="ChEBI" id="CHEBI:18420"/>
    </cofactor>
</comment>
<reference evidence="26 27" key="1">
    <citation type="journal article" date="2019" name="Int. J. Syst. Evol. Microbiol.">
        <title>The Global Catalogue of Microorganisms (GCM) 10K type strain sequencing project: providing services to taxonomists for standard genome sequencing and annotation.</title>
        <authorList>
            <consortium name="The Broad Institute Genomics Platform"/>
            <consortium name="The Broad Institute Genome Sequencing Center for Infectious Disease"/>
            <person name="Wu L."/>
            <person name="Ma J."/>
        </authorList>
    </citation>
    <scope>NUCLEOTIDE SEQUENCE [LARGE SCALE GENOMIC DNA]</scope>
    <source>
        <strain evidence="26 27">JCM 3325</strain>
    </source>
</reference>
<dbReference type="SUPFAM" id="SSF158472">
    <property type="entry name" value="HAMP domain-like"/>
    <property type="match status" value="1"/>
</dbReference>
<evidence type="ECO:0000256" key="8">
    <source>
        <dbReference type="ARBA" id="ARBA00022679"/>
    </source>
</evidence>
<dbReference type="InterPro" id="IPR003661">
    <property type="entry name" value="HisK_dim/P_dom"/>
</dbReference>
<feature type="transmembrane region" description="Helical" evidence="23">
    <location>
        <begin position="31"/>
        <end position="52"/>
    </location>
</feature>
<dbReference type="SUPFAM" id="SSF47384">
    <property type="entry name" value="Homodimeric domain of signal transducing histidine kinase"/>
    <property type="match status" value="1"/>
</dbReference>
<name>A0ABN3JYM9_9ACTN</name>
<keyword evidence="17" id="KW-0902">Two-component regulatory system</keyword>
<dbReference type="CDD" id="cd00075">
    <property type="entry name" value="HATPase"/>
    <property type="match status" value="1"/>
</dbReference>
<comment type="catalytic activity">
    <reaction evidence="1">
        <text>ATP + protein L-histidine = ADP + protein N-phospho-L-histidine.</text>
        <dbReference type="EC" id="2.7.13.3"/>
    </reaction>
</comment>
<keyword evidence="8" id="KW-0808">Transferase</keyword>
<evidence type="ECO:0000256" key="14">
    <source>
        <dbReference type="ARBA" id="ARBA00022842"/>
    </source>
</evidence>
<gene>
    <name evidence="26" type="ORF">GCM10010191_67470</name>
</gene>
<evidence type="ECO:0000256" key="20">
    <source>
        <dbReference type="ARBA" id="ARBA00023211"/>
    </source>
</evidence>
<dbReference type="Pfam" id="PF00672">
    <property type="entry name" value="HAMP"/>
    <property type="match status" value="1"/>
</dbReference>
<evidence type="ECO:0000313" key="26">
    <source>
        <dbReference type="EMBL" id="GAA2441711.1"/>
    </source>
</evidence>
<dbReference type="CDD" id="cd06225">
    <property type="entry name" value="HAMP"/>
    <property type="match status" value="1"/>
</dbReference>
<dbReference type="SMART" id="SM00304">
    <property type="entry name" value="HAMP"/>
    <property type="match status" value="1"/>
</dbReference>
<evidence type="ECO:0000256" key="17">
    <source>
        <dbReference type="ARBA" id="ARBA00023012"/>
    </source>
</evidence>
<evidence type="ECO:0000256" key="4">
    <source>
        <dbReference type="ARBA" id="ARBA00004651"/>
    </source>
</evidence>
<dbReference type="PROSITE" id="PS50885">
    <property type="entry name" value="HAMP"/>
    <property type="match status" value="1"/>
</dbReference>
<evidence type="ECO:0000313" key="27">
    <source>
        <dbReference type="Proteomes" id="UP001501231"/>
    </source>
</evidence>
<dbReference type="PANTHER" id="PTHR44936">
    <property type="entry name" value="SENSOR PROTEIN CREC"/>
    <property type="match status" value="1"/>
</dbReference>
<dbReference type="EMBL" id="BAAARW010000026">
    <property type="protein sequence ID" value="GAA2441711.1"/>
    <property type="molecule type" value="Genomic_DNA"/>
</dbReference>
<keyword evidence="18" id="KW-0346">Stress response</keyword>
<evidence type="ECO:0000256" key="5">
    <source>
        <dbReference type="ARBA" id="ARBA00012438"/>
    </source>
</evidence>
<accession>A0ABN3JYM9</accession>
<dbReference type="Gene3D" id="6.10.340.10">
    <property type="match status" value="1"/>
</dbReference>
<keyword evidence="19" id="KW-0843">Virulence</keyword>